<dbReference type="FunCoup" id="A0A2I4HIW2">
    <property type="interactions" value="285"/>
</dbReference>
<feature type="compositionally biased region" description="Polar residues" evidence="4">
    <location>
        <begin position="7"/>
        <end position="27"/>
    </location>
</feature>
<dbReference type="Gramene" id="Jr11_12420_p1">
    <property type="protein sequence ID" value="cds.Jr11_12420_p1"/>
    <property type="gene ID" value="Jr11_12420"/>
</dbReference>
<dbReference type="Pfam" id="PF04570">
    <property type="entry name" value="zf-FLZ"/>
    <property type="match status" value="1"/>
</dbReference>
<dbReference type="InterPro" id="IPR044593">
    <property type="entry name" value="FLZ8/MARD1"/>
</dbReference>
<dbReference type="RefSeq" id="XP_018856105.1">
    <property type="nucleotide sequence ID" value="XM_019000560.2"/>
</dbReference>
<name>A0A2I4HIW2_JUGRE</name>
<evidence type="ECO:0000256" key="3">
    <source>
        <dbReference type="ARBA" id="ARBA00022771"/>
    </source>
</evidence>
<organism evidence="5 6">
    <name type="scientific">Juglans regia</name>
    <name type="common">English walnut</name>
    <dbReference type="NCBI Taxonomy" id="51240"/>
    <lineage>
        <taxon>Eukaryota</taxon>
        <taxon>Viridiplantae</taxon>
        <taxon>Streptophyta</taxon>
        <taxon>Embryophyta</taxon>
        <taxon>Tracheophyta</taxon>
        <taxon>Spermatophyta</taxon>
        <taxon>Magnoliopsida</taxon>
        <taxon>eudicotyledons</taxon>
        <taxon>Gunneridae</taxon>
        <taxon>Pentapetalae</taxon>
        <taxon>rosids</taxon>
        <taxon>fabids</taxon>
        <taxon>Fagales</taxon>
        <taxon>Juglandaceae</taxon>
        <taxon>Juglans</taxon>
    </lineage>
</organism>
<comment type="similarity">
    <text evidence="1">Belongs to the FLZ family.</text>
</comment>
<evidence type="ECO:0000256" key="4">
    <source>
        <dbReference type="SAM" id="MobiDB-lite"/>
    </source>
</evidence>
<dbReference type="GeneID" id="109018407"/>
<evidence type="ECO:0000313" key="5">
    <source>
        <dbReference type="Proteomes" id="UP000235220"/>
    </source>
</evidence>
<dbReference type="OrthoDB" id="1902692at2759"/>
<dbReference type="PANTHER" id="PTHR46443">
    <property type="entry name" value="FCS-LIKE ZINC FINGER 8"/>
    <property type="match status" value="1"/>
</dbReference>
<dbReference type="PROSITE" id="PS51795">
    <property type="entry name" value="ZF_FLZ"/>
    <property type="match status" value="1"/>
</dbReference>
<dbReference type="KEGG" id="jre:109018407"/>
<dbReference type="Proteomes" id="UP000235220">
    <property type="component" value="Chromosome 11"/>
</dbReference>
<proteinExistence type="inferred from homology"/>
<evidence type="ECO:0000313" key="6">
    <source>
        <dbReference type="RefSeq" id="XP_018856105.1"/>
    </source>
</evidence>
<keyword evidence="5" id="KW-1185">Reference proteome</keyword>
<keyword evidence="2" id="KW-0479">Metal-binding</keyword>
<evidence type="ECO:0000256" key="2">
    <source>
        <dbReference type="ARBA" id="ARBA00022723"/>
    </source>
</evidence>
<dbReference type="GO" id="GO:0008270">
    <property type="term" value="F:zinc ion binding"/>
    <property type="evidence" value="ECO:0007669"/>
    <property type="project" value="UniProtKB-KW"/>
</dbReference>
<dbReference type="AlphaFoldDB" id="A0A2I4HIW2"/>
<evidence type="ECO:0000256" key="1">
    <source>
        <dbReference type="ARBA" id="ARBA00009374"/>
    </source>
</evidence>
<dbReference type="STRING" id="51240.A0A2I4HIW2"/>
<dbReference type="PANTHER" id="PTHR46443:SF3">
    <property type="entry name" value="PROTEIN MARD1"/>
    <property type="match status" value="1"/>
</dbReference>
<keyword evidence="3" id="KW-0862">Zinc</keyword>
<reference evidence="6" key="1">
    <citation type="submission" date="2025-08" db="UniProtKB">
        <authorList>
            <consortium name="RefSeq"/>
        </authorList>
    </citation>
    <scope>IDENTIFICATION</scope>
    <source>
        <tissue evidence="6">Leaves</tissue>
    </source>
</reference>
<dbReference type="InterPro" id="IPR007650">
    <property type="entry name" value="Zf-FLZ_dom"/>
</dbReference>
<protein>
    <submittedName>
        <fullName evidence="6">FCS-Like Zinc finger 8-like</fullName>
    </submittedName>
</protein>
<accession>A0A2I4HIW2</accession>
<keyword evidence="3" id="KW-0863">Zinc-finger</keyword>
<gene>
    <name evidence="6" type="primary">LOC109018407</name>
</gene>
<feature type="region of interest" description="Disordered" evidence="4">
    <location>
        <begin position="1"/>
        <end position="35"/>
    </location>
</feature>
<sequence>MLRNRSRAVTSKQSLMADHSSQQSPTQKRTRPIPSFFGSPRFRAFTAKGLSESEAVMSPISILDTFSYDGSQPKSGKTFSENKHSWDKMDSKGIALALLDTISDGSNEENSSKPSNGKVLFGTKLKVQIPPLTLTTHSPNESPISPGDFGIKTRNLQLSEFASTSSGIQTKDSPRVVKASLSVSEMELSEDYTCVISHGPIPRTTRIFNNCIVETYCSLPGEHKSSSENFLSFCYTCKKNLEQTKDIYIYRGEKAFCSHDCRYQEMLLDGLEKSEFEDGHKEFS</sequence>